<keyword evidence="2" id="KW-1185">Reference proteome</keyword>
<protein>
    <submittedName>
        <fullName evidence="1">Uncharacterized protein</fullName>
    </submittedName>
</protein>
<dbReference type="EMBL" id="KK107148">
    <property type="protein sequence ID" value="EZA57449.1"/>
    <property type="molecule type" value="Genomic_DNA"/>
</dbReference>
<organism evidence="1 2">
    <name type="scientific">Ooceraea biroi</name>
    <name type="common">Clonal raider ant</name>
    <name type="synonym">Cerapachys biroi</name>
    <dbReference type="NCBI Taxonomy" id="2015173"/>
    <lineage>
        <taxon>Eukaryota</taxon>
        <taxon>Metazoa</taxon>
        <taxon>Ecdysozoa</taxon>
        <taxon>Arthropoda</taxon>
        <taxon>Hexapoda</taxon>
        <taxon>Insecta</taxon>
        <taxon>Pterygota</taxon>
        <taxon>Neoptera</taxon>
        <taxon>Endopterygota</taxon>
        <taxon>Hymenoptera</taxon>
        <taxon>Apocrita</taxon>
        <taxon>Aculeata</taxon>
        <taxon>Formicoidea</taxon>
        <taxon>Formicidae</taxon>
        <taxon>Dorylinae</taxon>
        <taxon>Ooceraea</taxon>
    </lineage>
</organism>
<name>A0A026WQS1_OOCBI</name>
<reference evidence="1 2" key="1">
    <citation type="journal article" date="2014" name="Curr. Biol.">
        <title>The genome of the clonal raider ant Cerapachys biroi.</title>
        <authorList>
            <person name="Oxley P.R."/>
            <person name="Ji L."/>
            <person name="Fetter-Pruneda I."/>
            <person name="McKenzie S.K."/>
            <person name="Li C."/>
            <person name="Hu H."/>
            <person name="Zhang G."/>
            <person name="Kronauer D.J."/>
        </authorList>
    </citation>
    <scope>NUCLEOTIDE SEQUENCE [LARGE SCALE GENOMIC DNA]</scope>
</reference>
<dbReference type="Proteomes" id="UP000053097">
    <property type="component" value="Unassembled WGS sequence"/>
</dbReference>
<proteinExistence type="predicted"/>
<evidence type="ECO:0000313" key="1">
    <source>
        <dbReference type="EMBL" id="EZA57449.1"/>
    </source>
</evidence>
<gene>
    <name evidence="1" type="ORF">X777_02457</name>
</gene>
<dbReference type="AlphaFoldDB" id="A0A026WQS1"/>
<feature type="non-terminal residue" evidence="1">
    <location>
        <position position="1"/>
    </location>
</feature>
<sequence length="78" mass="8647">KVKGSFSLRAPCVTSSRVDDDDDGAPVAWQRLVRLRERGREPEKASSLRVPFFFGVASFKSSGERLRLKSAGIVCEHP</sequence>
<evidence type="ECO:0000313" key="2">
    <source>
        <dbReference type="Proteomes" id="UP000053097"/>
    </source>
</evidence>
<accession>A0A026WQS1</accession>